<dbReference type="Proteomes" id="UP001370348">
    <property type="component" value="Chromosome"/>
</dbReference>
<reference evidence="1 2" key="1">
    <citation type="submission" date="2021-12" db="EMBL/GenBank/DDBJ databases">
        <title>Discovery of the Pendulisporaceae a myxobacterial family with distinct sporulation behavior and unique specialized metabolism.</title>
        <authorList>
            <person name="Garcia R."/>
            <person name="Popoff A."/>
            <person name="Bader C.D."/>
            <person name="Loehr J."/>
            <person name="Walesch S."/>
            <person name="Walt C."/>
            <person name="Boldt J."/>
            <person name="Bunk B."/>
            <person name="Haeckl F.J.F.P.J."/>
            <person name="Gunesch A.P."/>
            <person name="Birkelbach J."/>
            <person name="Nuebel U."/>
            <person name="Pietschmann T."/>
            <person name="Bach T."/>
            <person name="Mueller R."/>
        </authorList>
    </citation>
    <scope>NUCLEOTIDE SEQUENCE [LARGE SCALE GENOMIC DNA]</scope>
    <source>
        <strain evidence="1 2">MSr11954</strain>
    </source>
</reference>
<dbReference type="RefSeq" id="WP_394827246.1">
    <property type="nucleotide sequence ID" value="NZ_CP089984.1"/>
</dbReference>
<proteinExistence type="predicted"/>
<protein>
    <submittedName>
        <fullName evidence="1">Uncharacterized protein</fullName>
    </submittedName>
</protein>
<keyword evidence="2" id="KW-1185">Reference proteome</keyword>
<accession>A0ABZ2M3R5</accession>
<dbReference type="EMBL" id="CP089984">
    <property type="protein sequence ID" value="WXB17612.1"/>
    <property type="molecule type" value="Genomic_DNA"/>
</dbReference>
<name>A0ABZ2M3R5_9BACT</name>
<evidence type="ECO:0000313" key="1">
    <source>
        <dbReference type="EMBL" id="WXB17612.1"/>
    </source>
</evidence>
<gene>
    <name evidence="1" type="ORF">LZC94_10100</name>
</gene>
<evidence type="ECO:0000313" key="2">
    <source>
        <dbReference type="Proteomes" id="UP001370348"/>
    </source>
</evidence>
<organism evidence="1 2">
    <name type="scientific">Pendulispora albinea</name>
    <dbReference type="NCBI Taxonomy" id="2741071"/>
    <lineage>
        <taxon>Bacteria</taxon>
        <taxon>Pseudomonadati</taxon>
        <taxon>Myxococcota</taxon>
        <taxon>Myxococcia</taxon>
        <taxon>Myxococcales</taxon>
        <taxon>Sorangiineae</taxon>
        <taxon>Pendulisporaceae</taxon>
        <taxon>Pendulispora</taxon>
    </lineage>
</organism>
<sequence>MALTACSFLTSWDGMTGGTGAASDGGLGDTSADGGGSCTADCGTPYCQGLHPSPTFCRDFDDGRLYSTDFELLFKRPDFVAADPGAWSSAPLSFISEVATGSMDRRAYMFRTFDAGRPRNIRMSFDVLMERYIPSQVASVVSIEGHPDQPDSRKMDVYLGADGSSIEERIMNPDGSAPQYRNYLFVDRQPRAGTWSHLDIRIDVPARRIAARLDGTLVIDNEIKADWSVSDIELKLGIVWATENTSTWRFRYDDIVLDLH</sequence>